<proteinExistence type="predicted"/>
<evidence type="ECO:0008006" key="2">
    <source>
        <dbReference type="Google" id="ProtNLM"/>
    </source>
</evidence>
<evidence type="ECO:0000313" key="1">
    <source>
        <dbReference type="EMBL" id="GAF92255.1"/>
    </source>
</evidence>
<sequence length="259" mass="27336">AGNGTGAAVGDESTGSYMEETIVHGSGRSLPFNFDNNKQGYAKYSETELTLTSPRDWTIEGVAELSLWFRGYAASVGSFTEGPAGTYTVTGSGVDIWGESDQFHYAFKVLTGPGSIVAKVESVSNTDGWAKAGVMIRETLDAGSTHASMVVTPTSGISFQRRFETDGASTDTTTGGITAPYWVKIERDLAGNFTAYSSDNGSTWQMQGQPEPFQMGSNAYVGLAVTAHNATATCEAKFSNVTITGNVGPLWANQDVGIL</sequence>
<feature type="non-terminal residue" evidence="1">
    <location>
        <position position="1"/>
    </location>
</feature>
<comment type="caution">
    <text evidence="1">The sequence shown here is derived from an EMBL/GenBank/DDBJ whole genome shotgun (WGS) entry which is preliminary data.</text>
</comment>
<gene>
    <name evidence="1" type="ORF">S01H1_21111</name>
</gene>
<dbReference type="EMBL" id="BARS01011651">
    <property type="protein sequence ID" value="GAF92255.1"/>
    <property type="molecule type" value="Genomic_DNA"/>
</dbReference>
<organism evidence="1">
    <name type="scientific">marine sediment metagenome</name>
    <dbReference type="NCBI Taxonomy" id="412755"/>
    <lineage>
        <taxon>unclassified sequences</taxon>
        <taxon>metagenomes</taxon>
        <taxon>ecological metagenomes</taxon>
    </lineage>
</organism>
<feature type="non-terminal residue" evidence="1">
    <location>
        <position position="259"/>
    </location>
</feature>
<reference evidence="1" key="1">
    <citation type="journal article" date="2014" name="Front. Microbiol.">
        <title>High frequency of phylogenetically diverse reductive dehalogenase-homologous genes in deep subseafloor sedimentary metagenomes.</title>
        <authorList>
            <person name="Kawai M."/>
            <person name="Futagami T."/>
            <person name="Toyoda A."/>
            <person name="Takaki Y."/>
            <person name="Nishi S."/>
            <person name="Hori S."/>
            <person name="Arai W."/>
            <person name="Tsubouchi T."/>
            <person name="Morono Y."/>
            <person name="Uchiyama I."/>
            <person name="Ito T."/>
            <person name="Fujiyama A."/>
            <person name="Inagaki F."/>
            <person name="Takami H."/>
        </authorList>
    </citation>
    <scope>NUCLEOTIDE SEQUENCE</scope>
    <source>
        <strain evidence="1">Expedition CK06-06</strain>
    </source>
</reference>
<name>X0UUV8_9ZZZZ</name>
<accession>X0UUV8</accession>
<protein>
    <recommendedName>
        <fullName evidence="2">DUF1349 domain-containing protein</fullName>
    </recommendedName>
</protein>
<dbReference type="AlphaFoldDB" id="X0UUV8"/>